<evidence type="ECO:0000259" key="11">
    <source>
        <dbReference type="Pfam" id="PF08264"/>
    </source>
</evidence>
<dbReference type="InterPro" id="IPR002303">
    <property type="entry name" value="Valyl-tRNA_ligase"/>
</dbReference>
<feature type="non-terminal residue" evidence="12">
    <location>
        <position position="1"/>
    </location>
</feature>
<dbReference type="GO" id="GO:0005829">
    <property type="term" value="C:cytosol"/>
    <property type="evidence" value="ECO:0007669"/>
    <property type="project" value="TreeGrafter"/>
</dbReference>
<sequence length="431" mass="50025">GMKRFDARKAVLQALKDKGLYRGTKDNPMVVPMCSRSKDVIEPLLKPQWYVNVKDIIIPEMFHKTWYSWLENSRDWCISRQLWWGHRVPAYFDIDGNYWVSGRTEEEARSKAAARFGVDPSKLTLTQDEDVLDTWFSSGLFPFSVMGWPDQTEDLKLYYPGHLLETGHDILFFWVARMVMLGLTLLDKLPFRDVYLHAMVRDSHGRKMSKSLGNIIDPLDVIRGIELEVTRFSKTFHYVLQKADYPNGIPECGVDALRFALVSYTAQGRDINLDVLRVQGYRFFCNKLWNATKFSLAALGDSFRPYPTLQVTGKESLMDQWILSRLSQAIRLCNQGIEAFDFPICTTAIYNFWLYELCDWYLEYLKPVLNGSNEEAKVISQNILFTCLDEGLKLLHPMMPFVTEELFQRLPRRSEKAPPSICVTPYPEENK</sequence>
<dbReference type="SUPFAM" id="SSF52374">
    <property type="entry name" value="Nucleotidylyl transferase"/>
    <property type="match status" value="1"/>
</dbReference>
<feature type="domain" description="Methionyl/Valyl/Leucyl/Isoleucyl-tRNA synthetase anticodon-binding" evidence="11">
    <location>
        <begin position="319"/>
        <end position="429"/>
    </location>
</feature>
<evidence type="ECO:0000313" key="13">
    <source>
        <dbReference type="Proteomes" id="UP000678393"/>
    </source>
</evidence>
<evidence type="ECO:0000256" key="2">
    <source>
        <dbReference type="ARBA" id="ARBA00013169"/>
    </source>
</evidence>
<dbReference type="InterPro" id="IPR009080">
    <property type="entry name" value="tRNAsynth_Ia_anticodon-bd"/>
</dbReference>
<dbReference type="PANTHER" id="PTHR11946:SF109">
    <property type="entry name" value="VALINE--TRNA LIGASE"/>
    <property type="match status" value="1"/>
</dbReference>
<dbReference type="AlphaFoldDB" id="A0A8S3ZFA1"/>
<dbReference type="Pfam" id="PF00133">
    <property type="entry name" value="tRNA-synt_1"/>
    <property type="match status" value="1"/>
</dbReference>
<evidence type="ECO:0000259" key="10">
    <source>
        <dbReference type="Pfam" id="PF00133"/>
    </source>
</evidence>
<dbReference type="PANTHER" id="PTHR11946">
    <property type="entry name" value="VALYL-TRNA SYNTHETASES"/>
    <property type="match status" value="1"/>
</dbReference>
<keyword evidence="6" id="KW-0067">ATP-binding</keyword>
<evidence type="ECO:0000256" key="1">
    <source>
        <dbReference type="ARBA" id="ARBA00005594"/>
    </source>
</evidence>
<evidence type="ECO:0000256" key="3">
    <source>
        <dbReference type="ARBA" id="ARBA00022490"/>
    </source>
</evidence>
<keyword evidence="3" id="KW-0963">Cytoplasm</keyword>
<dbReference type="GO" id="GO:0004832">
    <property type="term" value="F:valine-tRNA ligase activity"/>
    <property type="evidence" value="ECO:0007669"/>
    <property type="project" value="UniProtKB-EC"/>
</dbReference>
<keyword evidence="8" id="KW-0030">Aminoacyl-tRNA synthetase</keyword>
<reference evidence="12" key="1">
    <citation type="submission" date="2021-04" db="EMBL/GenBank/DDBJ databases">
        <authorList>
            <consortium name="Molecular Ecology Group"/>
        </authorList>
    </citation>
    <scope>NUCLEOTIDE SEQUENCE</scope>
</reference>
<evidence type="ECO:0000256" key="4">
    <source>
        <dbReference type="ARBA" id="ARBA00022598"/>
    </source>
</evidence>
<evidence type="ECO:0000256" key="9">
    <source>
        <dbReference type="ARBA" id="ARBA00029936"/>
    </source>
</evidence>
<accession>A0A8S3ZFA1</accession>
<dbReference type="PRINTS" id="PR00986">
    <property type="entry name" value="TRNASYNTHVAL"/>
</dbReference>
<dbReference type="InterPro" id="IPR013155">
    <property type="entry name" value="M/V/L/I-tRNA-synth_anticd-bd"/>
</dbReference>
<keyword evidence="5" id="KW-0547">Nucleotide-binding</keyword>
<feature type="domain" description="Aminoacyl-tRNA synthetase class Ia" evidence="10">
    <location>
        <begin position="37"/>
        <end position="274"/>
    </location>
</feature>
<dbReference type="Pfam" id="PF08264">
    <property type="entry name" value="Anticodon_1"/>
    <property type="match status" value="1"/>
</dbReference>
<evidence type="ECO:0000256" key="6">
    <source>
        <dbReference type="ARBA" id="ARBA00022840"/>
    </source>
</evidence>
<dbReference type="InterPro" id="IPR014729">
    <property type="entry name" value="Rossmann-like_a/b/a_fold"/>
</dbReference>
<dbReference type="GO" id="GO:0006438">
    <property type="term" value="P:valyl-tRNA aminoacylation"/>
    <property type="evidence" value="ECO:0007669"/>
    <property type="project" value="InterPro"/>
</dbReference>
<dbReference type="SUPFAM" id="SSF47323">
    <property type="entry name" value="Anticodon-binding domain of a subclass of class I aminoacyl-tRNA synthetases"/>
    <property type="match status" value="1"/>
</dbReference>
<proteinExistence type="inferred from homology"/>
<dbReference type="FunFam" id="1.10.730.10:FF:000009">
    <property type="entry name" value="Valine--tRNA ligase, mitochondrial"/>
    <property type="match status" value="1"/>
</dbReference>
<evidence type="ECO:0000313" key="12">
    <source>
        <dbReference type="EMBL" id="CAG5125802.1"/>
    </source>
</evidence>
<evidence type="ECO:0000256" key="5">
    <source>
        <dbReference type="ARBA" id="ARBA00022741"/>
    </source>
</evidence>
<evidence type="ECO:0000256" key="8">
    <source>
        <dbReference type="ARBA" id="ARBA00023146"/>
    </source>
</evidence>
<dbReference type="EMBL" id="CAJHNH020002168">
    <property type="protein sequence ID" value="CAG5125802.1"/>
    <property type="molecule type" value="Genomic_DNA"/>
</dbReference>
<dbReference type="InterPro" id="IPR002300">
    <property type="entry name" value="aa-tRNA-synth_Ia"/>
</dbReference>
<comment type="similarity">
    <text evidence="1">Belongs to the class-I aminoacyl-tRNA synthetase family.</text>
</comment>
<dbReference type="Gene3D" id="1.10.730.10">
    <property type="entry name" value="Isoleucyl-tRNA Synthetase, Domain 1"/>
    <property type="match status" value="1"/>
</dbReference>
<comment type="caution">
    <text evidence="12">The sequence shown here is derived from an EMBL/GenBank/DDBJ whole genome shotgun (WGS) entry which is preliminary data.</text>
</comment>
<evidence type="ECO:0000256" key="7">
    <source>
        <dbReference type="ARBA" id="ARBA00022917"/>
    </source>
</evidence>
<dbReference type="GO" id="GO:0005524">
    <property type="term" value="F:ATP binding"/>
    <property type="evidence" value="ECO:0007669"/>
    <property type="project" value="UniProtKB-KW"/>
</dbReference>
<name>A0A8S3ZFA1_9EUPU</name>
<organism evidence="12 13">
    <name type="scientific">Candidula unifasciata</name>
    <dbReference type="NCBI Taxonomy" id="100452"/>
    <lineage>
        <taxon>Eukaryota</taxon>
        <taxon>Metazoa</taxon>
        <taxon>Spiralia</taxon>
        <taxon>Lophotrochozoa</taxon>
        <taxon>Mollusca</taxon>
        <taxon>Gastropoda</taxon>
        <taxon>Heterobranchia</taxon>
        <taxon>Euthyneura</taxon>
        <taxon>Panpulmonata</taxon>
        <taxon>Eupulmonata</taxon>
        <taxon>Stylommatophora</taxon>
        <taxon>Helicina</taxon>
        <taxon>Helicoidea</taxon>
        <taxon>Geomitridae</taxon>
        <taxon>Candidula</taxon>
    </lineage>
</organism>
<dbReference type="Proteomes" id="UP000678393">
    <property type="component" value="Unassembled WGS sequence"/>
</dbReference>
<keyword evidence="13" id="KW-1185">Reference proteome</keyword>
<keyword evidence="7" id="KW-0648">Protein biosynthesis</keyword>
<dbReference type="OrthoDB" id="629407at2759"/>
<gene>
    <name evidence="12" type="ORF">CUNI_LOCUS11360</name>
</gene>
<dbReference type="CDD" id="cd07962">
    <property type="entry name" value="Anticodon_Ia_Val"/>
    <property type="match status" value="1"/>
</dbReference>
<protein>
    <recommendedName>
        <fullName evidence="2">valine--tRNA ligase</fullName>
        <ecNumber evidence="2">6.1.1.9</ecNumber>
    </recommendedName>
    <alternativeName>
        <fullName evidence="9">Valyl-tRNA synthetase</fullName>
    </alternativeName>
</protein>
<dbReference type="Gene3D" id="3.40.50.620">
    <property type="entry name" value="HUPs"/>
    <property type="match status" value="1"/>
</dbReference>
<dbReference type="InterPro" id="IPR033705">
    <property type="entry name" value="Anticodon_Ia_Val"/>
</dbReference>
<feature type="non-terminal residue" evidence="12">
    <location>
        <position position="431"/>
    </location>
</feature>
<dbReference type="FunFam" id="3.40.50.620:FF:000078">
    <property type="entry name" value="Valine--tRNA ligase, mitochondrial"/>
    <property type="match status" value="1"/>
</dbReference>
<keyword evidence="4" id="KW-0436">Ligase</keyword>
<dbReference type="EC" id="6.1.1.9" evidence="2"/>